<dbReference type="AlphaFoldDB" id="A0A917FC89"/>
<name>A0A917FC89_9PROT</name>
<proteinExistence type="predicted"/>
<keyword evidence="2" id="KW-1185">Reference proteome</keyword>
<accession>A0A917FC89</accession>
<dbReference type="RefSeq" id="WP_188664004.1">
    <property type="nucleotide sequence ID" value="NZ_BMHV01000011.1"/>
</dbReference>
<reference evidence="1" key="2">
    <citation type="submission" date="2020-09" db="EMBL/GenBank/DDBJ databases">
        <authorList>
            <person name="Sun Q."/>
            <person name="Zhou Y."/>
        </authorList>
    </citation>
    <scope>NUCLEOTIDE SEQUENCE</scope>
    <source>
        <strain evidence="1">CGMCC 1.15254</strain>
    </source>
</reference>
<protein>
    <recommendedName>
        <fullName evidence="3">Lipoprotein</fullName>
    </recommendedName>
</protein>
<dbReference type="PROSITE" id="PS51257">
    <property type="entry name" value="PROKAR_LIPOPROTEIN"/>
    <property type="match status" value="1"/>
</dbReference>
<sequence>MSILRAFFALMLVIVVASCTYQGGLENPVTRKFTWFSYVNGDDIRKVCAGLGADRYRFVYNGIYQRQTRTYDVFFHAGKIKTLVTGEANLRQTSVQDLLGPWRGVSSEILVTDKVLKDIKNSLISSAALQPAPHGLRLYSDKFYWTVAACVDGAFYFNAYLWPSKRWDAMTFDDLLLSLDNTGVQVEEPKRLSPLDIWGSMSDVNPFLLQVGENGLIGFEGG</sequence>
<evidence type="ECO:0000313" key="2">
    <source>
        <dbReference type="Proteomes" id="UP000632498"/>
    </source>
</evidence>
<gene>
    <name evidence="1" type="ORF">GCM10011332_17830</name>
</gene>
<organism evidence="1 2">
    <name type="scientific">Terasakiella brassicae</name>
    <dbReference type="NCBI Taxonomy" id="1634917"/>
    <lineage>
        <taxon>Bacteria</taxon>
        <taxon>Pseudomonadati</taxon>
        <taxon>Pseudomonadota</taxon>
        <taxon>Alphaproteobacteria</taxon>
        <taxon>Rhodospirillales</taxon>
        <taxon>Terasakiellaceae</taxon>
        <taxon>Terasakiella</taxon>
    </lineage>
</organism>
<dbReference type="Proteomes" id="UP000632498">
    <property type="component" value="Unassembled WGS sequence"/>
</dbReference>
<evidence type="ECO:0008006" key="3">
    <source>
        <dbReference type="Google" id="ProtNLM"/>
    </source>
</evidence>
<evidence type="ECO:0000313" key="1">
    <source>
        <dbReference type="EMBL" id="GGF64210.1"/>
    </source>
</evidence>
<dbReference type="EMBL" id="BMHV01000011">
    <property type="protein sequence ID" value="GGF64210.1"/>
    <property type="molecule type" value="Genomic_DNA"/>
</dbReference>
<comment type="caution">
    <text evidence="1">The sequence shown here is derived from an EMBL/GenBank/DDBJ whole genome shotgun (WGS) entry which is preliminary data.</text>
</comment>
<reference evidence="1" key="1">
    <citation type="journal article" date="2014" name="Int. J. Syst. Evol. Microbiol.">
        <title>Complete genome sequence of Corynebacterium casei LMG S-19264T (=DSM 44701T), isolated from a smear-ripened cheese.</title>
        <authorList>
            <consortium name="US DOE Joint Genome Institute (JGI-PGF)"/>
            <person name="Walter F."/>
            <person name="Albersmeier A."/>
            <person name="Kalinowski J."/>
            <person name="Ruckert C."/>
        </authorList>
    </citation>
    <scope>NUCLEOTIDE SEQUENCE</scope>
    <source>
        <strain evidence="1">CGMCC 1.15254</strain>
    </source>
</reference>